<name>A0A0R2FKZ4_9LACO</name>
<dbReference type="EMBL" id="AYZJ01000019">
    <property type="protein sequence ID" value="KRN25053.1"/>
    <property type="molecule type" value="Genomic_DNA"/>
</dbReference>
<dbReference type="Pfam" id="PF12802">
    <property type="entry name" value="MarR_2"/>
    <property type="match status" value="1"/>
</dbReference>
<proteinExistence type="predicted"/>
<dbReference type="PROSITE" id="PS50995">
    <property type="entry name" value="HTH_MARR_2"/>
    <property type="match status" value="1"/>
</dbReference>
<dbReference type="InterPro" id="IPR036390">
    <property type="entry name" value="WH_DNA-bd_sf"/>
</dbReference>
<dbReference type="InterPro" id="IPR000835">
    <property type="entry name" value="HTH_MarR-typ"/>
</dbReference>
<dbReference type="InterPro" id="IPR036388">
    <property type="entry name" value="WH-like_DNA-bd_sf"/>
</dbReference>
<gene>
    <name evidence="5" type="ORF">FC75_GL000964</name>
</gene>
<feature type="domain" description="HTH marR-type" evidence="4">
    <location>
        <begin position="9"/>
        <end position="139"/>
    </location>
</feature>
<dbReference type="AlphaFoldDB" id="A0A0R2FKZ4"/>
<keyword evidence="1" id="KW-0805">Transcription regulation</keyword>
<evidence type="ECO:0000313" key="6">
    <source>
        <dbReference type="Proteomes" id="UP000050865"/>
    </source>
</evidence>
<dbReference type="PRINTS" id="PR00598">
    <property type="entry name" value="HTHMARR"/>
</dbReference>
<dbReference type="SMART" id="SM00347">
    <property type="entry name" value="HTH_MARR"/>
    <property type="match status" value="1"/>
</dbReference>
<dbReference type="PANTHER" id="PTHR42756:SF1">
    <property type="entry name" value="TRANSCRIPTIONAL REPRESSOR OF EMRAB OPERON"/>
    <property type="match status" value="1"/>
</dbReference>
<keyword evidence="3" id="KW-0804">Transcription</keyword>
<keyword evidence="6" id="KW-1185">Reference proteome</keyword>
<evidence type="ECO:0000256" key="1">
    <source>
        <dbReference type="ARBA" id="ARBA00023015"/>
    </source>
</evidence>
<comment type="caution">
    <text evidence="5">The sequence shown here is derived from an EMBL/GenBank/DDBJ whole genome shotgun (WGS) entry which is preliminary data.</text>
</comment>
<dbReference type="GO" id="GO:0003677">
    <property type="term" value="F:DNA binding"/>
    <property type="evidence" value="ECO:0007669"/>
    <property type="project" value="UniProtKB-KW"/>
</dbReference>
<evidence type="ECO:0000259" key="4">
    <source>
        <dbReference type="PROSITE" id="PS50995"/>
    </source>
</evidence>
<sequence>MMNKNVESINHLLRQLMLEQQRIMTADLNADSGLTPQQARALSVIHRHPGIIQRELADTFQRRSASISNLLQILQRDGYITRKVPTESERTKQIYLTPKGQAAIAGFDAYYDTVESRMVKNLSPVEQQTLIGLLEKMVGSYDPPAGALQTAGSATAKV</sequence>
<evidence type="ECO:0000256" key="2">
    <source>
        <dbReference type="ARBA" id="ARBA00023125"/>
    </source>
</evidence>
<accession>A0A0R2FKZ4</accession>
<dbReference type="STRING" id="1423730.FC75_GL000964"/>
<organism evidence="5 6">
    <name type="scientific">Lacticaseibacillus camelliae DSM 22697 = JCM 13995</name>
    <dbReference type="NCBI Taxonomy" id="1423730"/>
    <lineage>
        <taxon>Bacteria</taxon>
        <taxon>Bacillati</taxon>
        <taxon>Bacillota</taxon>
        <taxon>Bacilli</taxon>
        <taxon>Lactobacillales</taxon>
        <taxon>Lactobacillaceae</taxon>
        <taxon>Lacticaseibacillus</taxon>
    </lineage>
</organism>
<dbReference type="PANTHER" id="PTHR42756">
    <property type="entry name" value="TRANSCRIPTIONAL REGULATOR, MARR"/>
    <property type="match status" value="1"/>
</dbReference>
<evidence type="ECO:0000313" key="5">
    <source>
        <dbReference type="EMBL" id="KRN25053.1"/>
    </source>
</evidence>
<evidence type="ECO:0000256" key="3">
    <source>
        <dbReference type="ARBA" id="ARBA00023163"/>
    </source>
</evidence>
<protein>
    <recommendedName>
        <fullName evidence="4">HTH marR-type domain-containing protein</fullName>
    </recommendedName>
</protein>
<dbReference type="Proteomes" id="UP000050865">
    <property type="component" value="Unassembled WGS sequence"/>
</dbReference>
<dbReference type="SUPFAM" id="SSF46785">
    <property type="entry name" value="Winged helix' DNA-binding domain"/>
    <property type="match status" value="1"/>
</dbReference>
<dbReference type="PATRIC" id="fig|1423730.4.peg.1016"/>
<dbReference type="Gene3D" id="1.10.10.10">
    <property type="entry name" value="Winged helix-like DNA-binding domain superfamily/Winged helix DNA-binding domain"/>
    <property type="match status" value="1"/>
</dbReference>
<reference evidence="5 6" key="1">
    <citation type="journal article" date="2015" name="Genome Announc.">
        <title>Expanding the biotechnology potential of lactobacilli through comparative genomics of 213 strains and associated genera.</title>
        <authorList>
            <person name="Sun Z."/>
            <person name="Harris H.M."/>
            <person name="McCann A."/>
            <person name="Guo C."/>
            <person name="Argimon S."/>
            <person name="Zhang W."/>
            <person name="Yang X."/>
            <person name="Jeffery I.B."/>
            <person name="Cooney J.C."/>
            <person name="Kagawa T.F."/>
            <person name="Liu W."/>
            <person name="Song Y."/>
            <person name="Salvetti E."/>
            <person name="Wrobel A."/>
            <person name="Rasinkangas P."/>
            <person name="Parkhill J."/>
            <person name="Rea M.C."/>
            <person name="O'Sullivan O."/>
            <person name="Ritari J."/>
            <person name="Douillard F.P."/>
            <person name="Paul Ross R."/>
            <person name="Yang R."/>
            <person name="Briner A.E."/>
            <person name="Felis G.E."/>
            <person name="de Vos W.M."/>
            <person name="Barrangou R."/>
            <person name="Klaenhammer T.R."/>
            <person name="Caufield P.W."/>
            <person name="Cui Y."/>
            <person name="Zhang H."/>
            <person name="O'Toole P.W."/>
        </authorList>
    </citation>
    <scope>NUCLEOTIDE SEQUENCE [LARGE SCALE GENOMIC DNA]</scope>
    <source>
        <strain evidence="5 6">DSM 22697</strain>
    </source>
</reference>
<keyword evidence="2" id="KW-0238">DNA-binding</keyword>
<dbReference type="GO" id="GO:0003700">
    <property type="term" value="F:DNA-binding transcription factor activity"/>
    <property type="evidence" value="ECO:0007669"/>
    <property type="project" value="InterPro"/>
</dbReference>